<proteinExistence type="predicted"/>
<dbReference type="RefSeq" id="XP_056036273.1">
    <property type="nucleotide sequence ID" value="XM_056178818.1"/>
</dbReference>
<dbReference type="PANTHER" id="PTHR39613:SF1">
    <property type="entry name" value="ANCHORED CELL WALL PROTEIN, PUTATIVE (AFU_ORTHOLOGUE AFUA_4G08960)-RELATED"/>
    <property type="match status" value="1"/>
</dbReference>
<keyword evidence="1" id="KW-0732">Signal</keyword>
<reference evidence="2 3" key="1">
    <citation type="journal article" date="2023" name="G3 (Bethesda)">
        <title>A high-quality reference genome for the fission yeast Schizosaccharomyces osmophilus.</title>
        <authorList>
            <person name="Jia G.S."/>
            <person name="Zhang W.C."/>
            <person name="Liang Y."/>
            <person name="Liu X.H."/>
            <person name="Rhind N."/>
            <person name="Pidoux A."/>
            <person name="Brysch-Herzberg M."/>
            <person name="Du L.L."/>
        </authorList>
    </citation>
    <scope>NUCLEOTIDE SEQUENCE [LARGE SCALE GENOMIC DNA]</scope>
    <source>
        <strain evidence="2 3">CBS 15793</strain>
    </source>
</reference>
<gene>
    <name evidence="2" type="ORF">SOMG_00019</name>
</gene>
<dbReference type="AlphaFoldDB" id="A0AAE9W999"/>
<organism evidence="2 3">
    <name type="scientific">Schizosaccharomyces osmophilus</name>
    <dbReference type="NCBI Taxonomy" id="2545709"/>
    <lineage>
        <taxon>Eukaryota</taxon>
        <taxon>Fungi</taxon>
        <taxon>Dikarya</taxon>
        <taxon>Ascomycota</taxon>
        <taxon>Taphrinomycotina</taxon>
        <taxon>Schizosaccharomycetes</taxon>
        <taxon>Schizosaccharomycetales</taxon>
        <taxon>Schizosaccharomycetaceae</taxon>
        <taxon>Schizosaccharomyces</taxon>
    </lineage>
</organism>
<evidence type="ECO:0000313" key="3">
    <source>
        <dbReference type="Proteomes" id="UP001212411"/>
    </source>
</evidence>
<dbReference type="KEGG" id="som:SOMG_00019"/>
<feature type="signal peptide" evidence="1">
    <location>
        <begin position="1"/>
        <end position="19"/>
    </location>
</feature>
<evidence type="ECO:0000256" key="1">
    <source>
        <dbReference type="SAM" id="SignalP"/>
    </source>
</evidence>
<accession>A0AAE9W999</accession>
<evidence type="ECO:0000313" key="2">
    <source>
        <dbReference type="EMBL" id="WBW72030.1"/>
    </source>
</evidence>
<dbReference type="Proteomes" id="UP001212411">
    <property type="component" value="Chromosome 1"/>
</dbReference>
<keyword evidence="3" id="KW-1185">Reference proteome</keyword>
<protein>
    <submittedName>
        <fullName evidence="2">But2 family protein</fullName>
    </submittedName>
</protein>
<name>A0AAE9W999_9SCHI</name>
<feature type="chain" id="PRO_5041907386" evidence="1">
    <location>
        <begin position="20"/>
        <end position="160"/>
    </location>
</feature>
<sequence length="160" mass="17309">MKFSLSAVLLLTLFGIASLTLVSSISESAYSLNQTFSIMALHPYKQNVQLHPFTIGQFGYVYADSGVGSGSFTLKNSELFYNNEHASLDKNGALFFESSGFPVSGFEAKQISSVGYELHLNNTFPVACPITNTNEVYQIYYGKGNGNSDCIGVTIDAITS</sequence>
<dbReference type="PANTHER" id="PTHR39613">
    <property type="entry name" value="ANCHORED CELL WALL PROTEIN, PUTATIVE (AFU_ORTHOLOGUE AFUA_4G08960)-RELATED"/>
    <property type="match status" value="1"/>
</dbReference>
<dbReference type="GeneID" id="80873507"/>
<dbReference type="EMBL" id="CP115611">
    <property type="protein sequence ID" value="WBW72030.1"/>
    <property type="molecule type" value="Genomic_DNA"/>
</dbReference>